<dbReference type="GO" id="GO:0016757">
    <property type="term" value="F:glycosyltransferase activity"/>
    <property type="evidence" value="ECO:0007669"/>
    <property type="project" value="UniProtKB-KW"/>
</dbReference>
<keyword evidence="2" id="KW-1185">Reference proteome</keyword>
<keyword evidence="1" id="KW-0808">Transferase</keyword>
<dbReference type="PANTHER" id="PTHR45947:SF3">
    <property type="entry name" value="SULFOQUINOVOSYL TRANSFERASE SQD2"/>
    <property type="match status" value="1"/>
</dbReference>
<dbReference type="Gene3D" id="3.40.50.2000">
    <property type="entry name" value="Glycogen Phosphorylase B"/>
    <property type="match status" value="2"/>
</dbReference>
<dbReference type="PANTHER" id="PTHR45947">
    <property type="entry name" value="SULFOQUINOVOSYL TRANSFERASE SQD2"/>
    <property type="match status" value="1"/>
</dbReference>
<dbReference type="Proteomes" id="UP000830167">
    <property type="component" value="Chromosome"/>
</dbReference>
<dbReference type="EC" id="2.4.-.-" evidence="1"/>
<dbReference type="SUPFAM" id="SSF53756">
    <property type="entry name" value="UDP-Glycosyltransferase/glycogen phosphorylase"/>
    <property type="match status" value="1"/>
</dbReference>
<organism evidence="1 2">
    <name type="scientific">Fodinisporobacter ferrooxydans</name>
    <dbReference type="NCBI Taxonomy" id="2901836"/>
    <lineage>
        <taxon>Bacteria</taxon>
        <taxon>Bacillati</taxon>
        <taxon>Bacillota</taxon>
        <taxon>Bacilli</taxon>
        <taxon>Bacillales</taxon>
        <taxon>Alicyclobacillaceae</taxon>
        <taxon>Fodinisporobacter</taxon>
    </lineage>
</organism>
<dbReference type="InterPro" id="IPR050194">
    <property type="entry name" value="Glycosyltransferase_grp1"/>
</dbReference>
<protein>
    <submittedName>
        <fullName evidence="1">Glycosyltransferase</fullName>
        <ecNumber evidence="1">2.4.-.-</ecNumber>
    </submittedName>
</protein>
<keyword evidence="1" id="KW-0328">Glycosyltransferase</keyword>
<accession>A0ABY4CIS0</accession>
<evidence type="ECO:0000313" key="1">
    <source>
        <dbReference type="EMBL" id="UOF90194.1"/>
    </source>
</evidence>
<dbReference type="RefSeq" id="WP_347436887.1">
    <property type="nucleotide sequence ID" value="NZ_CP089291.1"/>
</dbReference>
<evidence type="ECO:0000313" key="2">
    <source>
        <dbReference type="Proteomes" id="UP000830167"/>
    </source>
</evidence>
<dbReference type="EMBL" id="CP089291">
    <property type="protein sequence ID" value="UOF90194.1"/>
    <property type="molecule type" value="Genomic_DNA"/>
</dbReference>
<name>A0ABY4CIS0_9BACL</name>
<gene>
    <name evidence="1" type="ORF">LSG31_20400</name>
</gene>
<sequence>MKQETERALPEFLILGMLPWNYSQLSDSVRSMVQTMPNDQYIYINPQADQRSLAWTWRVRQKQGFPEIWDPPFNIVPTRFGGANFRDFLSSQLLAAHISKRLGADWRDRTIVYVTASTLEQSYEYATKLQPKRLVFDILDDNLGFPGISEKKQKALQKKFLELARQAEVITAVSEYLVQQTEQLTGKKVEYLPNGVDVKHFSPKQQMMEPVDLQAIPRPRLMFVGAVTSWIDTDLLKQVAERNSHQQLVMIGPVFEMTSSLAALQQLPNVHFLGPKPYERVPDYLHGADVLLLPRTYDPHSLACDPLKLYEYMVTGKPVVSTAHPSVRRFSEVVWIGQDTDQFVTGIEQALAGTEERTIRQLRLVGGMSWESRMQRLKQLLTA</sequence>
<reference evidence="1" key="1">
    <citation type="submission" date="2021-12" db="EMBL/GenBank/DDBJ databases">
        <title>Alicyclobacillaceae gen. nov., sp. nov., isolated from chalcocite enrichment system.</title>
        <authorList>
            <person name="Jiang Z."/>
        </authorList>
    </citation>
    <scope>NUCLEOTIDE SEQUENCE</scope>
    <source>
        <strain evidence="1">MYW30-H2</strain>
    </source>
</reference>
<proteinExistence type="predicted"/>
<dbReference type="Pfam" id="PF13692">
    <property type="entry name" value="Glyco_trans_1_4"/>
    <property type="match status" value="1"/>
</dbReference>